<dbReference type="AlphaFoldDB" id="A0A9X2Y009"/>
<dbReference type="SUPFAM" id="SSF52172">
    <property type="entry name" value="CheY-like"/>
    <property type="match status" value="1"/>
</dbReference>
<dbReference type="PANTHER" id="PTHR44520">
    <property type="entry name" value="RESPONSE REGULATOR RCP1-RELATED"/>
    <property type="match status" value="1"/>
</dbReference>
<comment type="caution">
    <text evidence="3">The sequence shown here is derived from an EMBL/GenBank/DDBJ whole genome shotgun (WGS) entry which is preliminary data.</text>
</comment>
<evidence type="ECO:0000259" key="2">
    <source>
        <dbReference type="PROSITE" id="PS50110"/>
    </source>
</evidence>
<dbReference type="InterPro" id="IPR011006">
    <property type="entry name" value="CheY-like_superfamily"/>
</dbReference>
<protein>
    <submittedName>
        <fullName evidence="3">Response regulator</fullName>
    </submittedName>
</protein>
<organism evidence="3 4">
    <name type="scientific">Paraflavisolibacter caeni</name>
    <dbReference type="NCBI Taxonomy" id="2982496"/>
    <lineage>
        <taxon>Bacteria</taxon>
        <taxon>Pseudomonadati</taxon>
        <taxon>Bacteroidota</taxon>
        <taxon>Chitinophagia</taxon>
        <taxon>Chitinophagales</taxon>
        <taxon>Chitinophagaceae</taxon>
        <taxon>Paraflavisolibacter</taxon>
    </lineage>
</organism>
<feature type="modified residue" description="4-aspartylphosphate" evidence="1">
    <location>
        <position position="54"/>
    </location>
</feature>
<reference evidence="3" key="2">
    <citation type="submission" date="2023-04" db="EMBL/GenBank/DDBJ databases">
        <title>Paracnuella aquatica gen. nov., sp. nov., a member of the family Chitinophagaceae isolated from a hot spring.</title>
        <authorList>
            <person name="Wang C."/>
        </authorList>
    </citation>
    <scope>NUCLEOTIDE SEQUENCE</scope>
    <source>
        <strain evidence="3">LB-8</strain>
    </source>
</reference>
<evidence type="ECO:0000313" key="4">
    <source>
        <dbReference type="Proteomes" id="UP001155483"/>
    </source>
</evidence>
<accession>A0A9X2Y009</accession>
<dbReference type="Gene3D" id="3.40.50.2300">
    <property type="match status" value="1"/>
</dbReference>
<reference evidence="3" key="1">
    <citation type="submission" date="2022-09" db="EMBL/GenBank/DDBJ databases">
        <authorList>
            <person name="Yuan C."/>
            <person name="Ke Z."/>
        </authorList>
    </citation>
    <scope>NUCLEOTIDE SEQUENCE</scope>
    <source>
        <strain evidence="3">LB-8</strain>
    </source>
</reference>
<keyword evidence="1" id="KW-0597">Phosphoprotein</keyword>
<dbReference type="PROSITE" id="PS50110">
    <property type="entry name" value="RESPONSE_REGULATORY"/>
    <property type="match status" value="1"/>
</dbReference>
<sequence length="124" mass="14021">MKNILLIDDDTDDCLLFEQAMRKVSSDFALSCLPGIDNLYDAIAINQPSMIFIDMQLPKKNGIECLKQIKGHPDFKDIPVVMWSTSHISSYVYTAYREGANYFFQKPCSFSELVNELEVASKAA</sequence>
<dbReference type="SMART" id="SM00448">
    <property type="entry name" value="REC"/>
    <property type="match status" value="1"/>
</dbReference>
<keyword evidence="4" id="KW-1185">Reference proteome</keyword>
<evidence type="ECO:0000313" key="3">
    <source>
        <dbReference type="EMBL" id="MCU7552581.1"/>
    </source>
</evidence>
<dbReference type="InterPro" id="IPR052893">
    <property type="entry name" value="TCS_response_regulator"/>
</dbReference>
<dbReference type="Proteomes" id="UP001155483">
    <property type="component" value="Unassembled WGS sequence"/>
</dbReference>
<feature type="domain" description="Response regulatory" evidence="2">
    <location>
        <begin position="3"/>
        <end position="121"/>
    </location>
</feature>
<dbReference type="Pfam" id="PF00072">
    <property type="entry name" value="Response_reg"/>
    <property type="match status" value="1"/>
</dbReference>
<name>A0A9X2Y009_9BACT</name>
<dbReference type="PANTHER" id="PTHR44520:SF2">
    <property type="entry name" value="RESPONSE REGULATOR RCP1"/>
    <property type="match status" value="1"/>
</dbReference>
<proteinExistence type="predicted"/>
<dbReference type="EMBL" id="JAOTIF010000037">
    <property type="protein sequence ID" value="MCU7552581.1"/>
    <property type="molecule type" value="Genomic_DNA"/>
</dbReference>
<dbReference type="GO" id="GO:0000160">
    <property type="term" value="P:phosphorelay signal transduction system"/>
    <property type="evidence" value="ECO:0007669"/>
    <property type="project" value="InterPro"/>
</dbReference>
<dbReference type="RefSeq" id="WP_279300018.1">
    <property type="nucleotide sequence ID" value="NZ_JAOTIF010000037.1"/>
</dbReference>
<dbReference type="InterPro" id="IPR001789">
    <property type="entry name" value="Sig_transdc_resp-reg_receiver"/>
</dbReference>
<evidence type="ECO:0000256" key="1">
    <source>
        <dbReference type="PROSITE-ProRule" id="PRU00169"/>
    </source>
</evidence>
<gene>
    <name evidence="3" type="ORF">OCK74_25910</name>
</gene>